<dbReference type="WBParaSite" id="MBELARI_LOCUS20899">
    <property type="protein sequence ID" value="MBELARI_LOCUS20899"/>
    <property type="gene ID" value="MBELARI_LOCUS20899"/>
</dbReference>
<feature type="compositionally biased region" description="Basic and acidic residues" evidence="1">
    <location>
        <begin position="226"/>
        <end position="239"/>
    </location>
</feature>
<reference evidence="4" key="1">
    <citation type="submission" date="2024-02" db="UniProtKB">
        <authorList>
            <consortium name="WormBaseParasite"/>
        </authorList>
    </citation>
    <scope>IDENTIFICATION</scope>
</reference>
<feature type="domain" description="C2H2-type" evidence="2">
    <location>
        <begin position="284"/>
        <end position="308"/>
    </location>
</feature>
<proteinExistence type="predicted"/>
<dbReference type="PANTHER" id="PTHR33936:SF18">
    <property type="entry name" value="C2H2-TYPE DOMAIN-CONTAINING PROTEIN"/>
    <property type="match status" value="1"/>
</dbReference>
<protein>
    <recommendedName>
        <fullName evidence="2">C2H2-type domain-containing protein</fullName>
    </recommendedName>
</protein>
<feature type="domain" description="C2H2-type" evidence="2">
    <location>
        <begin position="322"/>
        <end position="345"/>
    </location>
</feature>
<dbReference type="PANTHER" id="PTHR33936">
    <property type="entry name" value="PROTEIN CBG17840"/>
    <property type="match status" value="1"/>
</dbReference>
<evidence type="ECO:0000256" key="1">
    <source>
        <dbReference type="SAM" id="MobiDB-lite"/>
    </source>
</evidence>
<dbReference type="SMART" id="SM00355">
    <property type="entry name" value="ZnF_C2H2"/>
    <property type="match status" value="2"/>
</dbReference>
<organism evidence="3 4">
    <name type="scientific">Mesorhabditis belari</name>
    <dbReference type="NCBI Taxonomy" id="2138241"/>
    <lineage>
        <taxon>Eukaryota</taxon>
        <taxon>Metazoa</taxon>
        <taxon>Ecdysozoa</taxon>
        <taxon>Nematoda</taxon>
        <taxon>Chromadorea</taxon>
        <taxon>Rhabditida</taxon>
        <taxon>Rhabditina</taxon>
        <taxon>Rhabditomorpha</taxon>
        <taxon>Rhabditoidea</taxon>
        <taxon>Rhabditidae</taxon>
        <taxon>Mesorhabditinae</taxon>
        <taxon>Mesorhabditis</taxon>
    </lineage>
</organism>
<feature type="region of interest" description="Disordered" evidence="1">
    <location>
        <begin position="210"/>
        <end position="239"/>
    </location>
</feature>
<evidence type="ECO:0000313" key="3">
    <source>
        <dbReference type="Proteomes" id="UP000887575"/>
    </source>
</evidence>
<dbReference type="Proteomes" id="UP000887575">
    <property type="component" value="Unassembled WGS sequence"/>
</dbReference>
<dbReference type="InterPro" id="IPR052797">
    <property type="entry name" value="RegFact_GeneExpr_CellDeath"/>
</dbReference>
<evidence type="ECO:0000313" key="4">
    <source>
        <dbReference type="WBParaSite" id="MBELARI_LOCUS20899"/>
    </source>
</evidence>
<evidence type="ECO:0000259" key="2">
    <source>
        <dbReference type="SMART" id="SM00355"/>
    </source>
</evidence>
<accession>A0AAF3F550</accession>
<feature type="region of interest" description="Disordered" evidence="1">
    <location>
        <begin position="1"/>
        <end position="40"/>
    </location>
</feature>
<sequence length="1037" mass="119734">MFTSRFHAKDDESRSPAKIPSVTSRECTSTEKKQSLMSPARIAPKDITAKISIGNILSTSRKSVAKARYGDHKVQKENKMLVGKRTKKEMGKVLDELTTSKRSRKQIVQLLGSHASNEESTEKVAGDPIVVSIDVQQVLDSLTPGVMKKYTQKMASKVKRKQFGARNMQDLQRRIVEDQEQSIPKREMIESKNKMGSSDKWSCKLPLPNFGPISNELDKPKKRQDRQKNFDARRKTLSSKREPVLDMDDVFTVDDQQETLDMGRAIEVENDAPKNDPKKDALEFRCHVLECNFVGTSRKQRENHMHKHHPSFVNPKDKQQKIACIECDTIVTTNQQMMEHMCKKHNITTRVQLDFKCPYDFQEWLNHVIDIYSINFAPSKPVFLNKKKIYYLYCKNGDESIKQLYGANTTIGTSTKLPRYACACYLKVIQQSNGPVKVTGCVEHTGHRLGTELLRPSILERKAMHIYMKNSSFSLLDGLRWLLWGEGVAETEYTMPKLPSLIPQNSEEDANASLDALLQSCQERGVLFNVVRPRDNKDAFTIGYMDEQMREFWCNYAHKVVYIEEFLTNEVWNFRVTVVSVFDDDEKPRIAALYMSTCSDELLPLFEQLTSVWVGRVTTFVICCIPKTIELIEAYFEPYQQGEFDFQFTEWSLISTWAAALDERMVNRVDKFALLCALRRLLRITNISVREQSITELAAALKEMSLNQVTTFLSNYFAADVECKWQSLKRNSITDYKNPFVEAAGRFFRESLFLFDECWRIDELISSTINRVTAYNKAYLQTYLLRQQHFEPARELPRRRAHKPLDDEGAPGVTEESIVDDLLSPHSNEGKRMNDEPIDVERYSERGTRQFDEFGQGMKLNDFVESEMAFDEVSTSLLCRQSINEQQQQMGDEVIHEASTCVFDANEVYYDFTSIGVERAIEIDAIVKKEQKFGHIVQSYHSNLNSQDLAFDRQATSSQGYQPTMGIDMISQSDQHRQQTTENAWQKVHRVSFDLPSTSHAHQQPLIDNHEDDDVDQLIYKQMWTDDEFDWDKMFKT</sequence>
<dbReference type="AlphaFoldDB" id="A0AAF3F550"/>
<keyword evidence="3" id="KW-1185">Reference proteome</keyword>
<dbReference type="InterPro" id="IPR013087">
    <property type="entry name" value="Znf_C2H2_type"/>
</dbReference>
<name>A0AAF3F550_9BILA</name>